<reference evidence="2" key="1">
    <citation type="submission" date="2008-06" db="EMBL/GenBank/DDBJ databases">
        <authorList>
            <person name="Lorenzi H."/>
            <person name="Inman J."/>
            <person name="Miller J."/>
            <person name="Schobel S."/>
            <person name="Amedeo P."/>
            <person name="Caler E.V."/>
            <person name="da Silva J."/>
        </authorList>
    </citation>
    <scope>NUCLEOTIDE SEQUENCE [LARGE SCALE GENOMIC DNA]</scope>
    <source>
        <strain evidence="2">RN66</strain>
    </source>
</reference>
<gene>
    <name evidence="2" type="ORF">CMU_037100</name>
</gene>
<feature type="region of interest" description="Disordered" evidence="1">
    <location>
        <begin position="1"/>
        <end position="26"/>
    </location>
</feature>
<feature type="compositionally biased region" description="Low complexity" evidence="1">
    <location>
        <begin position="15"/>
        <end position="26"/>
    </location>
</feature>
<dbReference type="RefSeq" id="XP_002141885.1">
    <property type="nucleotide sequence ID" value="XM_002141849.1"/>
</dbReference>
<dbReference type="OrthoDB" id="338183at2759"/>
<feature type="region of interest" description="Disordered" evidence="1">
    <location>
        <begin position="91"/>
        <end position="151"/>
    </location>
</feature>
<dbReference type="GeneID" id="6996992"/>
<dbReference type="VEuPathDB" id="CryptoDB:CMU_037100"/>
<protein>
    <submittedName>
        <fullName evidence="2">Uncharacterized protein</fullName>
    </submittedName>
</protein>
<organism evidence="2 3">
    <name type="scientific">Cryptosporidium muris (strain RN66)</name>
    <dbReference type="NCBI Taxonomy" id="441375"/>
    <lineage>
        <taxon>Eukaryota</taxon>
        <taxon>Sar</taxon>
        <taxon>Alveolata</taxon>
        <taxon>Apicomplexa</taxon>
        <taxon>Conoidasida</taxon>
        <taxon>Coccidia</taxon>
        <taxon>Eucoccidiorida</taxon>
        <taxon>Eimeriorina</taxon>
        <taxon>Cryptosporidiidae</taxon>
        <taxon>Cryptosporidium</taxon>
    </lineage>
</organism>
<sequence length="488" mass="53579">MPKEKSIKGKLNFGLTSSSTPNTSNVSLLQIPENKLNTISSSSSDNLKDAVRRWHAKRKQELFNDNKTVEDTKKSDSVILAKSTSPQINTSITTVNPFTQGKSPPKSNLADFLPKPSLTDRIAKNSGEVKPTPLSTESKEKITSKRTREASPQVTDIIDNIENSASFTSPISTSSGPFDGPLSFDAIMALKRKKTLTSSEETINISTNTSPTITDTSNKESNFRSINSEGKISDQITIDQTKHNRLQSKSCLHLATTNQQLKLKENNTIETQDILLVSQDITIKPTNNGNSLLVEDKLPINKNLSKSQNNSNLTLNLTQSTENSKNSSLSKHLNNSTISNTDSHNSINYIVKISNKVSKLKEALFQSKTIPELLGNICIIINHIATSLDEIASKYGKNQSKYSNLSSAMNSCLNIINNPGENDCIADLSLELFAKYPEIFESLKKLSNSVKDSNTCTNLEGLCVYILGYGRLIDDLTVKVNIAVKHLV</sequence>
<evidence type="ECO:0000313" key="2">
    <source>
        <dbReference type="EMBL" id="EEA07536.1"/>
    </source>
</evidence>
<feature type="compositionally biased region" description="Polar residues" evidence="1">
    <location>
        <begin position="91"/>
        <end position="106"/>
    </location>
</feature>
<keyword evidence="3" id="KW-1185">Reference proteome</keyword>
<accession>B6AH45</accession>
<name>B6AH45_CRYMR</name>
<dbReference type="Proteomes" id="UP000001460">
    <property type="component" value="Unassembled WGS sequence"/>
</dbReference>
<feature type="compositionally biased region" description="Low complexity" evidence="1">
    <location>
        <begin position="318"/>
        <end position="336"/>
    </location>
</feature>
<evidence type="ECO:0000256" key="1">
    <source>
        <dbReference type="SAM" id="MobiDB-lite"/>
    </source>
</evidence>
<dbReference type="AlphaFoldDB" id="B6AH45"/>
<proteinExistence type="predicted"/>
<evidence type="ECO:0000313" key="3">
    <source>
        <dbReference type="Proteomes" id="UP000001460"/>
    </source>
</evidence>
<feature type="region of interest" description="Disordered" evidence="1">
    <location>
        <begin position="318"/>
        <end position="337"/>
    </location>
</feature>
<feature type="compositionally biased region" description="Basic and acidic residues" evidence="1">
    <location>
        <begin position="137"/>
        <end position="149"/>
    </location>
</feature>
<dbReference type="EMBL" id="DS989733">
    <property type="protein sequence ID" value="EEA07536.1"/>
    <property type="molecule type" value="Genomic_DNA"/>
</dbReference>